<keyword evidence="2" id="KW-1185">Reference proteome</keyword>
<evidence type="ECO:0000313" key="1">
    <source>
        <dbReference type="EMBL" id="MCW1239579.1"/>
    </source>
</evidence>
<dbReference type="Proteomes" id="UP001060566">
    <property type="component" value="Unassembled WGS sequence"/>
</dbReference>
<dbReference type="RefSeq" id="WP_264461730.1">
    <property type="nucleotide sequence ID" value="NZ_JAOXJG010000007.1"/>
</dbReference>
<comment type="caution">
    <text evidence="1">The sequence shown here is derived from an EMBL/GenBank/DDBJ whole genome shotgun (WGS) entry which is preliminary data.</text>
</comment>
<dbReference type="EMBL" id="JAOXJG010000007">
    <property type="protein sequence ID" value="MCW1239579.1"/>
    <property type="molecule type" value="Genomic_DNA"/>
</dbReference>
<organism evidence="1 2">
    <name type="scientific">Bacillus pretiosus</name>
    <dbReference type="NCBI Taxonomy" id="2983392"/>
    <lineage>
        <taxon>Bacteria</taxon>
        <taxon>Bacillati</taxon>
        <taxon>Bacillota</taxon>
        <taxon>Bacilli</taxon>
        <taxon>Bacillales</taxon>
        <taxon>Bacillaceae</taxon>
        <taxon>Bacillus</taxon>
    </lineage>
</organism>
<dbReference type="GeneID" id="301198357"/>
<name>A0ABT3ET73_9BACI</name>
<reference evidence="1" key="1">
    <citation type="submission" date="2022-10" db="EMBL/GenBank/DDBJ databases">
        <title>De novo draft assembly of the Pseudomonas pretiosus genome isolated from the plants rhizorohere.</title>
        <authorList>
            <person name="Robas M."/>
            <person name="Fernandez V.M."/>
            <person name="Provanza A."/>
            <person name="Jimenez P.A."/>
        </authorList>
    </citation>
    <scope>NUCLEOTIDE SEQUENCE</scope>
    <source>
        <strain evidence="1">SAICEU11T</strain>
    </source>
</reference>
<accession>A0ABT3ET73</accession>
<sequence length="55" mass="6291">MEDVDVNAGIVTNVVAKRNRSVIVKNVIVKKKRNVIVNMKGINNKKEYVKYSLIF</sequence>
<gene>
    <name evidence="1" type="ORF">NGM45_10935</name>
</gene>
<protein>
    <submittedName>
        <fullName evidence="1">Uncharacterized protein</fullName>
    </submittedName>
</protein>
<proteinExistence type="predicted"/>
<evidence type="ECO:0000313" key="2">
    <source>
        <dbReference type="Proteomes" id="UP001060566"/>
    </source>
</evidence>